<feature type="transmembrane region" description="Helical" evidence="6">
    <location>
        <begin position="193"/>
        <end position="210"/>
    </location>
</feature>
<keyword evidence="2" id="KW-1003">Cell membrane</keyword>
<dbReference type="Proteomes" id="UP000600799">
    <property type="component" value="Unassembled WGS sequence"/>
</dbReference>
<gene>
    <name evidence="7" type="ORF">I2488_18755</name>
</gene>
<feature type="transmembrane region" description="Helical" evidence="6">
    <location>
        <begin position="50"/>
        <end position="73"/>
    </location>
</feature>
<evidence type="ECO:0000313" key="8">
    <source>
        <dbReference type="Proteomes" id="UP000600799"/>
    </source>
</evidence>
<evidence type="ECO:0000256" key="4">
    <source>
        <dbReference type="ARBA" id="ARBA00022989"/>
    </source>
</evidence>
<accession>A0ABS0HLD3</accession>
<reference evidence="7 8" key="1">
    <citation type="submission" date="2020-11" db="EMBL/GenBank/DDBJ databases">
        <title>The genome sequence of Novosphingobium sp. 1Y9A.</title>
        <authorList>
            <person name="Liu Y."/>
        </authorList>
    </citation>
    <scope>NUCLEOTIDE SEQUENCE [LARGE SCALE GENOMIC DNA]</scope>
    <source>
        <strain evidence="7 8">1Y9A</strain>
    </source>
</reference>
<dbReference type="PANTHER" id="PTHR30250">
    <property type="entry name" value="PST FAMILY PREDICTED COLANIC ACID TRANSPORTER"/>
    <property type="match status" value="1"/>
</dbReference>
<feature type="transmembrane region" description="Helical" evidence="6">
    <location>
        <begin position="340"/>
        <end position="363"/>
    </location>
</feature>
<proteinExistence type="predicted"/>
<evidence type="ECO:0000256" key="2">
    <source>
        <dbReference type="ARBA" id="ARBA00022475"/>
    </source>
</evidence>
<name>A0ABS0HLD3_9SPHN</name>
<dbReference type="InterPro" id="IPR050833">
    <property type="entry name" value="Poly_Biosynth_Transport"/>
</dbReference>
<evidence type="ECO:0000313" key="7">
    <source>
        <dbReference type="EMBL" id="MBF9153049.1"/>
    </source>
</evidence>
<feature type="transmembrane region" description="Helical" evidence="6">
    <location>
        <begin position="165"/>
        <end position="187"/>
    </location>
</feature>
<keyword evidence="5 6" id="KW-0472">Membrane</keyword>
<feature type="transmembrane region" description="Helical" evidence="6">
    <location>
        <begin position="230"/>
        <end position="253"/>
    </location>
</feature>
<evidence type="ECO:0000256" key="6">
    <source>
        <dbReference type="SAM" id="Phobius"/>
    </source>
</evidence>
<organism evidence="7 8">
    <name type="scientific">Novosphingobium jiangmenense</name>
    <dbReference type="NCBI Taxonomy" id="2791981"/>
    <lineage>
        <taxon>Bacteria</taxon>
        <taxon>Pseudomonadati</taxon>
        <taxon>Pseudomonadota</taxon>
        <taxon>Alphaproteobacteria</taxon>
        <taxon>Sphingomonadales</taxon>
        <taxon>Sphingomonadaceae</taxon>
        <taxon>Novosphingobium</taxon>
    </lineage>
</organism>
<feature type="transmembrane region" description="Helical" evidence="6">
    <location>
        <begin position="375"/>
        <end position="394"/>
    </location>
</feature>
<feature type="transmembrane region" description="Helical" evidence="6">
    <location>
        <begin position="400"/>
        <end position="422"/>
    </location>
</feature>
<keyword evidence="3 6" id="KW-0812">Transmembrane</keyword>
<feature type="transmembrane region" description="Helical" evidence="6">
    <location>
        <begin position="307"/>
        <end position="328"/>
    </location>
</feature>
<feature type="transmembrane region" description="Helical" evidence="6">
    <location>
        <begin position="127"/>
        <end position="144"/>
    </location>
</feature>
<comment type="caution">
    <text evidence="7">The sequence shown here is derived from an EMBL/GenBank/DDBJ whole genome shotgun (WGS) entry which is preliminary data.</text>
</comment>
<dbReference type="Pfam" id="PF01943">
    <property type="entry name" value="Polysacc_synt"/>
    <property type="match status" value="1"/>
</dbReference>
<keyword evidence="4 6" id="KW-1133">Transmembrane helix</keyword>
<dbReference type="EMBL" id="JADQDC010000019">
    <property type="protein sequence ID" value="MBF9153049.1"/>
    <property type="molecule type" value="Genomic_DNA"/>
</dbReference>
<comment type="subcellular location">
    <subcellularLocation>
        <location evidence="1">Cell membrane</location>
        <topology evidence="1">Multi-pass membrane protein</topology>
    </subcellularLocation>
</comment>
<feature type="transmembrane region" description="Helical" evidence="6">
    <location>
        <begin position="259"/>
        <end position="275"/>
    </location>
</feature>
<dbReference type="RefSeq" id="WP_196277316.1">
    <property type="nucleotide sequence ID" value="NZ_JADQDC010000019.1"/>
</dbReference>
<evidence type="ECO:0000256" key="3">
    <source>
        <dbReference type="ARBA" id="ARBA00022692"/>
    </source>
</evidence>
<evidence type="ECO:0000256" key="5">
    <source>
        <dbReference type="ARBA" id="ARBA00023136"/>
    </source>
</evidence>
<sequence length="432" mass="45577">MRDRIAALMKRGIALDLLIGLSLKGSGAVASFGLNLLISRALGAEGVGAYQIALATATLLAVASTIGLDTVVLRSVAVAHRRGDTGMARAAIVRSIRVVATLGTVIGLAMAALAWPMTHLMMDRPELFLPVLIMALAVPMLALVRTISASIRATGSVLLSQSLDGISYTGLSLLVLGTLWLASGGVAVLAPEIVYTSACTLVMLFGLARIRTMTRGWPHGEQTVSLKSGLRIMVIYLAAFFCDWIAVVTLGTWHGPAEAGIYRVAVQFGLLFTLVRNSFDQMVGSHIAARYAEGQYRGMLAIARKTGMVGAALCLPLLLVILVVPQWLLGLFGPGFVRGAPALMILAVGQFIAVTVGPIGTVLDMAHREHIAMRIEIGVTVVTIALFLVLIPLFDLTGAAMAITIAIVGRAVALLLANRAFIRAMEQPRPNA</sequence>
<protein>
    <submittedName>
        <fullName evidence="7">Oligosaccharide flippase family protein</fullName>
    </submittedName>
</protein>
<feature type="transmembrane region" description="Helical" evidence="6">
    <location>
        <begin position="94"/>
        <end position="115"/>
    </location>
</feature>
<feature type="transmembrane region" description="Helical" evidence="6">
    <location>
        <begin position="12"/>
        <end position="38"/>
    </location>
</feature>
<dbReference type="PANTHER" id="PTHR30250:SF11">
    <property type="entry name" value="O-ANTIGEN TRANSPORTER-RELATED"/>
    <property type="match status" value="1"/>
</dbReference>
<evidence type="ECO:0000256" key="1">
    <source>
        <dbReference type="ARBA" id="ARBA00004651"/>
    </source>
</evidence>
<keyword evidence="8" id="KW-1185">Reference proteome</keyword>
<dbReference type="InterPro" id="IPR002797">
    <property type="entry name" value="Polysacc_synth"/>
</dbReference>